<evidence type="ECO:0000313" key="3">
    <source>
        <dbReference type="EnsemblPlants" id="PNT69901"/>
    </source>
</evidence>
<proteinExistence type="predicted"/>
<dbReference type="AlphaFoldDB" id="A0A2K2D6K1"/>
<dbReference type="InParanoid" id="A0A2K2D6K1"/>
<feature type="compositionally biased region" description="Basic and acidic residues" evidence="1">
    <location>
        <begin position="16"/>
        <end position="25"/>
    </location>
</feature>
<evidence type="ECO:0000313" key="2">
    <source>
        <dbReference type="EMBL" id="PNT69901.1"/>
    </source>
</evidence>
<accession>A0A2K2D6K1</accession>
<reference evidence="3" key="3">
    <citation type="submission" date="2018-08" db="UniProtKB">
        <authorList>
            <consortium name="EnsemblPlants"/>
        </authorList>
    </citation>
    <scope>IDENTIFICATION</scope>
    <source>
        <strain evidence="3">cv. Bd21</strain>
    </source>
</reference>
<keyword evidence="4" id="KW-1185">Reference proteome</keyword>
<reference evidence="2 3" key="1">
    <citation type="journal article" date="2010" name="Nature">
        <title>Genome sequencing and analysis of the model grass Brachypodium distachyon.</title>
        <authorList>
            <consortium name="International Brachypodium Initiative"/>
        </authorList>
    </citation>
    <scope>NUCLEOTIDE SEQUENCE [LARGE SCALE GENOMIC DNA]</scope>
    <source>
        <strain evidence="2 3">Bd21</strain>
    </source>
</reference>
<organism evidence="2">
    <name type="scientific">Brachypodium distachyon</name>
    <name type="common">Purple false brome</name>
    <name type="synonym">Trachynia distachya</name>
    <dbReference type="NCBI Taxonomy" id="15368"/>
    <lineage>
        <taxon>Eukaryota</taxon>
        <taxon>Viridiplantae</taxon>
        <taxon>Streptophyta</taxon>
        <taxon>Embryophyta</taxon>
        <taxon>Tracheophyta</taxon>
        <taxon>Spermatophyta</taxon>
        <taxon>Magnoliopsida</taxon>
        <taxon>Liliopsida</taxon>
        <taxon>Poales</taxon>
        <taxon>Poaceae</taxon>
        <taxon>BOP clade</taxon>
        <taxon>Pooideae</taxon>
        <taxon>Stipodae</taxon>
        <taxon>Brachypodieae</taxon>
        <taxon>Brachypodium</taxon>
    </lineage>
</organism>
<evidence type="ECO:0000256" key="1">
    <source>
        <dbReference type="SAM" id="MobiDB-lite"/>
    </source>
</evidence>
<protein>
    <submittedName>
        <fullName evidence="2 3">Uncharacterized protein</fullName>
    </submittedName>
</protein>
<dbReference type="EMBL" id="CM000881">
    <property type="protein sequence ID" value="PNT69901.1"/>
    <property type="molecule type" value="Genomic_DNA"/>
</dbReference>
<dbReference type="Gramene" id="PNT69901">
    <property type="protein sequence ID" value="PNT69901"/>
    <property type="gene ID" value="BRADI_2g02623v3"/>
</dbReference>
<dbReference type="Proteomes" id="UP000008810">
    <property type="component" value="Chromosome 2"/>
</dbReference>
<reference evidence="2" key="2">
    <citation type="submission" date="2017-06" db="EMBL/GenBank/DDBJ databases">
        <title>WGS assembly of Brachypodium distachyon.</title>
        <authorList>
            <consortium name="The International Brachypodium Initiative"/>
            <person name="Lucas S."/>
            <person name="Harmon-Smith M."/>
            <person name="Lail K."/>
            <person name="Tice H."/>
            <person name="Grimwood J."/>
            <person name="Bruce D."/>
            <person name="Barry K."/>
            <person name="Shu S."/>
            <person name="Lindquist E."/>
            <person name="Wang M."/>
            <person name="Pitluck S."/>
            <person name="Vogel J.P."/>
            <person name="Garvin D.F."/>
            <person name="Mockler T.C."/>
            <person name="Schmutz J."/>
            <person name="Rokhsar D."/>
            <person name="Bevan M.W."/>
        </authorList>
    </citation>
    <scope>NUCLEOTIDE SEQUENCE</scope>
    <source>
        <strain evidence="2">Bd21</strain>
    </source>
</reference>
<feature type="compositionally biased region" description="Basic and acidic residues" evidence="1">
    <location>
        <begin position="50"/>
        <end position="62"/>
    </location>
</feature>
<gene>
    <name evidence="2" type="ORF">BRADI_2g02623v3</name>
</gene>
<evidence type="ECO:0000313" key="4">
    <source>
        <dbReference type="Proteomes" id="UP000008810"/>
    </source>
</evidence>
<feature type="region of interest" description="Disordered" evidence="1">
    <location>
        <begin position="16"/>
        <end position="73"/>
    </location>
</feature>
<sequence length="147" mass="16722">MCFEFELMACFGGGRLREDFGRDDESSAPSKPTPPRGRRGRQRQRYGQYHHQEEEADRKSYHDGAYLPQDTAASKQQQMYPAWNSKVGDHNAGAGYNYTMRVRELAAAAAPPSPGHYRGQQHPMDFHHYTTSTYPTSTTTTTLQRYG</sequence>
<name>A0A2K2D6K1_BRADI</name>
<dbReference type="EnsemblPlants" id="PNT69901">
    <property type="protein sequence ID" value="PNT69901"/>
    <property type="gene ID" value="BRADI_2g02623v3"/>
</dbReference>